<accession>A0A0F9VLV5</accession>
<dbReference type="AlphaFoldDB" id="A0A0F9VLV5"/>
<dbReference type="PANTHER" id="PTHR43233:SF1">
    <property type="entry name" value="FAMILY N-ACETYLTRANSFERASE, PUTATIVE (AFU_ORTHOLOGUE AFUA_6G03350)-RELATED"/>
    <property type="match status" value="1"/>
</dbReference>
<dbReference type="InterPro" id="IPR053144">
    <property type="entry name" value="Acetyltransferase_Butenolide"/>
</dbReference>
<evidence type="ECO:0000259" key="1">
    <source>
        <dbReference type="PROSITE" id="PS51186"/>
    </source>
</evidence>
<dbReference type="InterPro" id="IPR000182">
    <property type="entry name" value="GNAT_dom"/>
</dbReference>
<dbReference type="Pfam" id="PF13508">
    <property type="entry name" value="Acetyltransf_7"/>
    <property type="match status" value="1"/>
</dbReference>
<protein>
    <recommendedName>
        <fullName evidence="1">N-acetyltransferase domain-containing protein</fullName>
    </recommendedName>
</protein>
<dbReference type="EMBL" id="LAZR01000038">
    <property type="protein sequence ID" value="KKO00833.1"/>
    <property type="molecule type" value="Genomic_DNA"/>
</dbReference>
<comment type="caution">
    <text evidence="2">The sequence shown here is derived from an EMBL/GenBank/DDBJ whole genome shotgun (WGS) entry which is preliminary data.</text>
</comment>
<dbReference type="PROSITE" id="PS51186">
    <property type="entry name" value="GNAT"/>
    <property type="match status" value="1"/>
</dbReference>
<sequence length="140" mass="16441">MEQNYFISTDKNLLDDVAIHQFIANSYWGDNRTLEDVKITIENSYCFGIYTLENEQMGFARVVTDYIYFGYFMDVIILDKFQGKGYGKILMRTMLEDTTIKKLKTLALKTKDAHLLYERFGFNRIGDSPLWMSVDKQILD</sequence>
<feature type="domain" description="N-acetyltransferase" evidence="1">
    <location>
        <begin position="1"/>
        <end position="140"/>
    </location>
</feature>
<reference evidence="2" key="1">
    <citation type="journal article" date="2015" name="Nature">
        <title>Complex archaea that bridge the gap between prokaryotes and eukaryotes.</title>
        <authorList>
            <person name="Spang A."/>
            <person name="Saw J.H."/>
            <person name="Jorgensen S.L."/>
            <person name="Zaremba-Niedzwiedzka K."/>
            <person name="Martijn J."/>
            <person name="Lind A.E."/>
            <person name="van Eijk R."/>
            <person name="Schleper C."/>
            <person name="Guy L."/>
            <person name="Ettema T.J."/>
        </authorList>
    </citation>
    <scope>NUCLEOTIDE SEQUENCE</scope>
</reference>
<gene>
    <name evidence="2" type="ORF">LCGC14_0122390</name>
</gene>
<dbReference type="Gene3D" id="3.40.630.30">
    <property type="match status" value="1"/>
</dbReference>
<dbReference type="InterPro" id="IPR016181">
    <property type="entry name" value="Acyl_CoA_acyltransferase"/>
</dbReference>
<organism evidence="2">
    <name type="scientific">marine sediment metagenome</name>
    <dbReference type="NCBI Taxonomy" id="412755"/>
    <lineage>
        <taxon>unclassified sequences</taxon>
        <taxon>metagenomes</taxon>
        <taxon>ecological metagenomes</taxon>
    </lineage>
</organism>
<evidence type="ECO:0000313" key="2">
    <source>
        <dbReference type="EMBL" id="KKO00833.1"/>
    </source>
</evidence>
<dbReference type="CDD" id="cd04301">
    <property type="entry name" value="NAT_SF"/>
    <property type="match status" value="1"/>
</dbReference>
<name>A0A0F9VLV5_9ZZZZ</name>
<dbReference type="PANTHER" id="PTHR43233">
    <property type="entry name" value="FAMILY N-ACETYLTRANSFERASE, PUTATIVE (AFU_ORTHOLOGUE AFUA_6G03350)-RELATED"/>
    <property type="match status" value="1"/>
</dbReference>
<dbReference type="GO" id="GO:0016747">
    <property type="term" value="F:acyltransferase activity, transferring groups other than amino-acyl groups"/>
    <property type="evidence" value="ECO:0007669"/>
    <property type="project" value="InterPro"/>
</dbReference>
<dbReference type="SUPFAM" id="SSF55729">
    <property type="entry name" value="Acyl-CoA N-acyltransferases (Nat)"/>
    <property type="match status" value="1"/>
</dbReference>
<proteinExistence type="predicted"/>